<keyword evidence="6" id="KW-1133">Transmembrane helix</keyword>
<dbReference type="InterPro" id="IPR030183">
    <property type="entry name" value="SLAC/SLAH"/>
</dbReference>
<dbReference type="InterPro" id="IPR038665">
    <property type="entry name" value="Voltage-dep_anion_channel_sf"/>
</dbReference>
<feature type="transmembrane region" description="Helical" evidence="6">
    <location>
        <begin position="126"/>
        <end position="148"/>
    </location>
</feature>
<evidence type="ECO:0000256" key="3">
    <source>
        <dbReference type="ARBA" id="ARBA00022448"/>
    </source>
</evidence>
<dbReference type="GO" id="GO:0006873">
    <property type="term" value="P:intracellular monoatomic ion homeostasis"/>
    <property type="evidence" value="ECO:0007669"/>
    <property type="project" value="InterPro"/>
</dbReference>
<evidence type="ECO:0000256" key="2">
    <source>
        <dbReference type="ARBA" id="ARBA00004236"/>
    </source>
</evidence>
<evidence type="ECO:0000256" key="4">
    <source>
        <dbReference type="ARBA" id="ARBA00022475"/>
    </source>
</evidence>
<dbReference type="GO" id="GO:0008308">
    <property type="term" value="F:voltage-gated monoatomic anion channel activity"/>
    <property type="evidence" value="ECO:0007669"/>
    <property type="project" value="InterPro"/>
</dbReference>
<feature type="transmembrane region" description="Helical" evidence="6">
    <location>
        <begin position="84"/>
        <end position="106"/>
    </location>
</feature>
<evidence type="ECO:0000256" key="5">
    <source>
        <dbReference type="SAM" id="MobiDB-lite"/>
    </source>
</evidence>
<evidence type="ECO:0000313" key="7">
    <source>
        <dbReference type="EnsemblPlants" id="ORUFI02G20040.1"/>
    </source>
</evidence>
<dbReference type="PANTHER" id="PTHR31269:SF23">
    <property type="entry name" value="OS07G0181100 PROTEIN"/>
    <property type="match status" value="1"/>
</dbReference>
<dbReference type="Gene3D" id="1.50.10.150">
    <property type="entry name" value="Voltage-dependent anion channel"/>
    <property type="match status" value="1"/>
</dbReference>
<keyword evidence="6" id="KW-0472">Membrane</keyword>
<comment type="subcellular location">
    <subcellularLocation>
        <location evidence="2">Cell membrane</location>
    </subcellularLocation>
    <subcellularLocation>
        <location evidence="1">Endomembrane system</location>
        <topology evidence="1">Multi-pass membrane protein</topology>
    </subcellularLocation>
</comment>
<accession>A0A0E0NFU7</accession>
<reference evidence="7" key="2">
    <citation type="submission" date="2015-06" db="UniProtKB">
        <authorList>
            <consortium name="EnsemblPlants"/>
        </authorList>
    </citation>
    <scope>IDENTIFICATION</scope>
</reference>
<dbReference type="GO" id="GO:0012505">
    <property type="term" value="C:endomembrane system"/>
    <property type="evidence" value="ECO:0007669"/>
    <property type="project" value="UniProtKB-SubCell"/>
</dbReference>
<dbReference type="PANTHER" id="PTHR31269">
    <property type="entry name" value="S-TYPE ANION CHANNEL SLAH3"/>
    <property type="match status" value="1"/>
</dbReference>
<dbReference type="HOGENOM" id="CLU_742676_0_0_1"/>
<sequence length="373" mass="40046">MSRDRRYDSFKTWSGKLERQLAHLAGAGPEFPEEEEDGCDAISSHHTKSMPQVDRFFAALECPELDKLRSSEELVLPLDKTWPFLLRFPVSAFGICLGVSTQAILWKTVATSAPTRFLHVTTKVNLCVSVALMCVIAAIYACKVVFFFEAVLERQGSWAASGGGGGCAHREERGDVVAVAGIPASRADEGERRATQTRGRRRGRSGARAEAEYIAGLHAMAMAAAAAAAVANRRSHVGPTCQMSTSASSPPFPLFSPFVIFVNVTANPRLGEAALRRVGTSAAAVDWLVEMLTWNGAAEAAARASAALVPAIKKRNALRVAGVPGDIKSASSLLYVADEECNLQGLLIIKKLTRNHDTCSKIGNAIRDHADVR</sequence>
<dbReference type="eggNOG" id="ENOG502QQKN">
    <property type="taxonomic scope" value="Eukaryota"/>
</dbReference>
<keyword evidence="8" id="KW-1185">Reference proteome</keyword>
<keyword evidence="4" id="KW-1003">Cell membrane</keyword>
<feature type="region of interest" description="Disordered" evidence="5">
    <location>
        <begin position="186"/>
        <end position="206"/>
    </location>
</feature>
<keyword evidence="3" id="KW-0813">Transport</keyword>
<protein>
    <submittedName>
        <fullName evidence="7">Uncharacterized protein</fullName>
    </submittedName>
</protein>
<evidence type="ECO:0000313" key="8">
    <source>
        <dbReference type="Proteomes" id="UP000008022"/>
    </source>
</evidence>
<dbReference type="EnsemblPlants" id="ORUFI02G20040.1">
    <property type="protein sequence ID" value="ORUFI02G20040.1"/>
    <property type="gene ID" value="ORUFI02G20040"/>
</dbReference>
<dbReference type="GO" id="GO:0005886">
    <property type="term" value="C:plasma membrane"/>
    <property type="evidence" value="ECO:0007669"/>
    <property type="project" value="UniProtKB-SubCell"/>
</dbReference>
<keyword evidence="6" id="KW-0812">Transmembrane</keyword>
<evidence type="ECO:0000256" key="6">
    <source>
        <dbReference type="SAM" id="Phobius"/>
    </source>
</evidence>
<proteinExistence type="predicted"/>
<dbReference type="Proteomes" id="UP000008022">
    <property type="component" value="Unassembled WGS sequence"/>
</dbReference>
<organism evidence="7 8">
    <name type="scientific">Oryza rufipogon</name>
    <name type="common">Brownbeard rice</name>
    <name type="synonym">Asian wild rice</name>
    <dbReference type="NCBI Taxonomy" id="4529"/>
    <lineage>
        <taxon>Eukaryota</taxon>
        <taxon>Viridiplantae</taxon>
        <taxon>Streptophyta</taxon>
        <taxon>Embryophyta</taxon>
        <taxon>Tracheophyta</taxon>
        <taxon>Spermatophyta</taxon>
        <taxon>Magnoliopsida</taxon>
        <taxon>Liliopsida</taxon>
        <taxon>Poales</taxon>
        <taxon>Poaceae</taxon>
        <taxon>BOP clade</taxon>
        <taxon>Oryzoideae</taxon>
        <taxon>Oryzeae</taxon>
        <taxon>Oryzinae</taxon>
        <taxon>Oryza</taxon>
    </lineage>
</organism>
<evidence type="ECO:0000256" key="1">
    <source>
        <dbReference type="ARBA" id="ARBA00004127"/>
    </source>
</evidence>
<dbReference type="Gramene" id="ORUFI02G20040.1">
    <property type="protein sequence ID" value="ORUFI02G20040.1"/>
    <property type="gene ID" value="ORUFI02G20040"/>
</dbReference>
<dbReference type="STRING" id="4529.A0A0E0NFU7"/>
<reference evidence="8" key="1">
    <citation type="submission" date="2013-06" db="EMBL/GenBank/DDBJ databases">
        <authorList>
            <person name="Zhao Q."/>
        </authorList>
    </citation>
    <scope>NUCLEOTIDE SEQUENCE</scope>
    <source>
        <strain evidence="8">cv. W1943</strain>
    </source>
</reference>
<name>A0A0E0NFU7_ORYRU</name>
<dbReference type="AlphaFoldDB" id="A0A0E0NFU7"/>